<feature type="domain" description="PIF1/LRR1 pleckstrin homology" evidence="4">
    <location>
        <begin position="1"/>
        <end position="122"/>
    </location>
</feature>
<dbReference type="Pfam" id="PF25344">
    <property type="entry name" value="PH_LRR1"/>
    <property type="match status" value="1"/>
</dbReference>
<evidence type="ECO:0000313" key="6">
    <source>
        <dbReference type="Proteomes" id="UP000678393"/>
    </source>
</evidence>
<dbReference type="OrthoDB" id="17912at2759"/>
<reference evidence="5" key="1">
    <citation type="submission" date="2021-04" db="EMBL/GenBank/DDBJ databases">
        <authorList>
            <consortium name="Molecular Ecology Group"/>
        </authorList>
    </citation>
    <scope>NUCLEOTIDE SEQUENCE</scope>
</reference>
<comment type="caution">
    <text evidence="5">The sequence shown here is derived from an EMBL/GenBank/DDBJ whole genome shotgun (WGS) entry which is preliminary data.</text>
</comment>
<dbReference type="SMART" id="SM00369">
    <property type="entry name" value="LRR_TYP"/>
    <property type="match status" value="4"/>
</dbReference>
<protein>
    <recommendedName>
        <fullName evidence="4">PIF1/LRR1 pleckstrin homology domain-containing protein</fullName>
    </recommendedName>
</protein>
<proteinExistence type="predicted"/>
<dbReference type="EMBL" id="CAJHNH020002668">
    <property type="protein sequence ID" value="CAG5127393.1"/>
    <property type="molecule type" value="Genomic_DNA"/>
</dbReference>
<dbReference type="PROSITE" id="PS51450">
    <property type="entry name" value="LRR"/>
    <property type="match status" value="2"/>
</dbReference>
<dbReference type="SMART" id="SM00364">
    <property type="entry name" value="LRR_BAC"/>
    <property type="match status" value="3"/>
</dbReference>
<dbReference type="AlphaFoldDB" id="A0A8S3ZDB4"/>
<evidence type="ECO:0000256" key="1">
    <source>
        <dbReference type="ARBA" id="ARBA00022614"/>
    </source>
</evidence>
<organism evidence="5 6">
    <name type="scientific">Candidula unifasciata</name>
    <dbReference type="NCBI Taxonomy" id="100452"/>
    <lineage>
        <taxon>Eukaryota</taxon>
        <taxon>Metazoa</taxon>
        <taxon>Spiralia</taxon>
        <taxon>Lophotrochozoa</taxon>
        <taxon>Mollusca</taxon>
        <taxon>Gastropoda</taxon>
        <taxon>Heterobranchia</taxon>
        <taxon>Euthyneura</taxon>
        <taxon>Panpulmonata</taxon>
        <taxon>Eupulmonata</taxon>
        <taxon>Stylommatophora</taxon>
        <taxon>Helicina</taxon>
        <taxon>Helicoidea</taxon>
        <taxon>Geomitridae</taxon>
        <taxon>Candidula</taxon>
    </lineage>
</organism>
<evidence type="ECO:0000313" key="5">
    <source>
        <dbReference type="EMBL" id="CAG5127393.1"/>
    </source>
</evidence>
<dbReference type="InterPro" id="IPR003591">
    <property type="entry name" value="Leu-rich_rpt_typical-subtyp"/>
</dbReference>
<dbReference type="Proteomes" id="UP000678393">
    <property type="component" value="Unassembled WGS sequence"/>
</dbReference>
<dbReference type="SUPFAM" id="SSF52058">
    <property type="entry name" value="L domain-like"/>
    <property type="match status" value="1"/>
</dbReference>
<accession>A0A8S3ZDB4</accession>
<dbReference type="PANTHER" id="PTHR48051">
    <property type="match status" value="1"/>
</dbReference>
<dbReference type="PANTHER" id="PTHR48051:SF52">
    <property type="entry name" value="LEUCINE-RICH REPEAT PROTEIN 1"/>
    <property type="match status" value="1"/>
</dbReference>
<keyword evidence="3" id="KW-0539">Nucleus</keyword>
<dbReference type="InterPro" id="IPR032675">
    <property type="entry name" value="LRR_dom_sf"/>
</dbReference>
<dbReference type="GO" id="GO:0005737">
    <property type="term" value="C:cytoplasm"/>
    <property type="evidence" value="ECO:0007669"/>
    <property type="project" value="TreeGrafter"/>
</dbReference>
<sequence>MRLTCEVHITNRLLPTLNIRKPVRSTFTQVSIGQKPGGQNKAGQVFLMLCTAKNRNGTKYLLHSNVAQIFGRFIREGKATVSFLNPADDISFSKADPVRLMAFMKLLRLACQGKDFPADSLSILVPASGREIEKPVTSLKVEKPSEYPMTFPKSLQQLIIKNCSLKKMSAQISALQELRLLDMSCNCLSSVPETLCQLTNLHTLNLAQNKLTTFPVSLINSSISKCLVNLDLKNNEITSIPADIVKLKSLHSLNISHNQLRHIPESLGFMKTLRDVYLSNNLLEFLPGTMLSKWYNAIDFSSNPFPDERTVARQLNPVLPVPTLAELAARSVVKYRVPYSAEDLDWYSISYLKTARFCLCGKPCFEAKSTQIVWMMVASNVLYNEQQAPYLVNFCSRTCILRL</sequence>
<dbReference type="InterPro" id="IPR057437">
    <property type="entry name" value="PIF1/LRR1_PH"/>
</dbReference>
<evidence type="ECO:0000256" key="3">
    <source>
        <dbReference type="ARBA" id="ARBA00023242"/>
    </source>
</evidence>
<gene>
    <name evidence="5" type="ORF">CUNI_LOCUS12951</name>
</gene>
<name>A0A8S3ZDB4_9EUPU</name>
<dbReference type="Pfam" id="PF13855">
    <property type="entry name" value="LRR_8"/>
    <property type="match status" value="2"/>
</dbReference>
<evidence type="ECO:0000259" key="4">
    <source>
        <dbReference type="Pfam" id="PF25344"/>
    </source>
</evidence>
<keyword evidence="6" id="KW-1185">Reference proteome</keyword>
<dbReference type="InterPro" id="IPR001611">
    <property type="entry name" value="Leu-rich_rpt"/>
</dbReference>
<evidence type="ECO:0000256" key="2">
    <source>
        <dbReference type="ARBA" id="ARBA00022737"/>
    </source>
</evidence>
<dbReference type="InterPro" id="IPR050216">
    <property type="entry name" value="LRR_domain-containing"/>
</dbReference>
<keyword evidence="2" id="KW-0677">Repeat</keyword>
<keyword evidence="1" id="KW-0433">Leucine-rich repeat</keyword>
<dbReference type="Gene3D" id="3.80.10.10">
    <property type="entry name" value="Ribonuclease Inhibitor"/>
    <property type="match status" value="1"/>
</dbReference>